<proteinExistence type="predicted"/>
<evidence type="ECO:0000313" key="1">
    <source>
        <dbReference type="EMBL" id="SVB69738.1"/>
    </source>
</evidence>
<accession>A0A382G397</accession>
<sequence length="108" mass="11657">MKLSNPNSQPDPVGWKPVDLANGKTDLTVQFSAEQQTSLRSAAQDVVASGRPLGEFTYPTQSKDALSEDLHRTAREVDSGRGIVILRGFPLAGSSLAEIKAMYWLVGL</sequence>
<organism evidence="1">
    <name type="scientific">marine metagenome</name>
    <dbReference type="NCBI Taxonomy" id="408172"/>
    <lineage>
        <taxon>unclassified sequences</taxon>
        <taxon>metagenomes</taxon>
        <taxon>ecological metagenomes</taxon>
    </lineage>
</organism>
<dbReference type="EMBL" id="UINC01053338">
    <property type="protein sequence ID" value="SVB69738.1"/>
    <property type="molecule type" value="Genomic_DNA"/>
</dbReference>
<name>A0A382G397_9ZZZZ</name>
<dbReference type="AlphaFoldDB" id="A0A382G397"/>
<feature type="non-terminal residue" evidence="1">
    <location>
        <position position="108"/>
    </location>
</feature>
<gene>
    <name evidence="1" type="ORF">METZ01_LOCUS222592</name>
</gene>
<protein>
    <submittedName>
        <fullName evidence="1">Uncharacterized protein</fullName>
    </submittedName>
</protein>
<reference evidence="1" key="1">
    <citation type="submission" date="2018-05" db="EMBL/GenBank/DDBJ databases">
        <authorList>
            <person name="Lanie J.A."/>
            <person name="Ng W.-L."/>
            <person name="Kazmierczak K.M."/>
            <person name="Andrzejewski T.M."/>
            <person name="Davidsen T.M."/>
            <person name="Wayne K.J."/>
            <person name="Tettelin H."/>
            <person name="Glass J.I."/>
            <person name="Rusch D."/>
            <person name="Podicherti R."/>
            <person name="Tsui H.-C.T."/>
            <person name="Winkler M.E."/>
        </authorList>
    </citation>
    <scope>NUCLEOTIDE SEQUENCE</scope>
</reference>